<organism evidence="3">
    <name type="scientific">Amblyomma maculatum</name>
    <name type="common">Gulf Coast tick</name>
    <dbReference type="NCBI Taxonomy" id="34609"/>
    <lineage>
        <taxon>Eukaryota</taxon>
        <taxon>Metazoa</taxon>
        <taxon>Ecdysozoa</taxon>
        <taxon>Arthropoda</taxon>
        <taxon>Chelicerata</taxon>
        <taxon>Arachnida</taxon>
        <taxon>Acari</taxon>
        <taxon>Parasitiformes</taxon>
        <taxon>Ixodida</taxon>
        <taxon>Ixodoidea</taxon>
        <taxon>Ixodidae</taxon>
        <taxon>Amblyomminae</taxon>
        <taxon>Amblyomma</taxon>
    </lineage>
</organism>
<keyword evidence="1" id="KW-0863">Zinc-finger</keyword>
<accession>G3MGK4</accession>
<feature type="domain" description="SWIM-type" evidence="2">
    <location>
        <begin position="125"/>
        <end position="164"/>
    </location>
</feature>
<dbReference type="InterPro" id="IPR011335">
    <property type="entry name" value="Restrct_endonuc-II-like"/>
</dbReference>
<dbReference type="GO" id="GO:0006281">
    <property type="term" value="P:DNA repair"/>
    <property type="evidence" value="ECO:0007669"/>
    <property type="project" value="UniProtKB-ARBA"/>
</dbReference>
<reference evidence="3" key="1">
    <citation type="journal article" date="2011" name="PLoS ONE">
        <title>A deep insight into the sialotranscriptome of the gulf coast tick, Amblyomma maculatum.</title>
        <authorList>
            <person name="Karim S."/>
            <person name="Singh P."/>
            <person name="Ribeiro J.M."/>
        </authorList>
    </citation>
    <scope>NUCLEOTIDE SEQUENCE</scope>
    <source>
        <tissue evidence="3">Salivary gland</tissue>
    </source>
</reference>
<feature type="non-terminal residue" evidence="3">
    <location>
        <position position="1"/>
    </location>
</feature>
<dbReference type="InterPro" id="IPR007527">
    <property type="entry name" value="Znf_SWIM"/>
</dbReference>
<dbReference type="Gene3D" id="3.90.320.10">
    <property type="match status" value="1"/>
</dbReference>
<dbReference type="GO" id="GO:0008270">
    <property type="term" value="F:zinc ion binding"/>
    <property type="evidence" value="ECO:0007669"/>
    <property type="project" value="UniProtKB-KW"/>
</dbReference>
<proteinExistence type="evidence at transcript level"/>
<evidence type="ECO:0000313" key="3">
    <source>
        <dbReference type="EMBL" id="AEO32622.1"/>
    </source>
</evidence>
<dbReference type="EMBL" id="JO841005">
    <property type="protein sequence ID" value="AEO32622.1"/>
    <property type="molecule type" value="mRNA"/>
</dbReference>
<protein>
    <recommendedName>
        <fullName evidence="2">SWIM-type domain-containing protein</fullName>
    </recommendedName>
</protein>
<dbReference type="InterPro" id="IPR019080">
    <property type="entry name" value="YqaJ_viral_recombinase"/>
</dbReference>
<dbReference type="CDD" id="cd22343">
    <property type="entry name" value="PDDEXK_lambda_exonuclease-like"/>
    <property type="match status" value="1"/>
</dbReference>
<keyword evidence="1" id="KW-0862">Zinc</keyword>
<dbReference type="PANTHER" id="PTHR47526">
    <property type="entry name" value="ATP-DEPENDENT DNA HELICASE"/>
    <property type="match status" value="1"/>
</dbReference>
<dbReference type="InterPro" id="IPR011604">
    <property type="entry name" value="PDDEXK-like_dom_sf"/>
</dbReference>
<dbReference type="SUPFAM" id="SSF52980">
    <property type="entry name" value="Restriction endonuclease-like"/>
    <property type="match status" value="1"/>
</dbReference>
<evidence type="ECO:0000259" key="2">
    <source>
        <dbReference type="PROSITE" id="PS50966"/>
    </source>
</evidence>
<dbReference type="PANTHER" id="PTHR47526:SF3">
    <property type="entry name" value="PHD-TYPE DOMAIN-CONTAINING PROTEIN"/>
    <property type="match status" value="1"/>
</dbReference>
<sequence length="567" mass="64196">GLVGKHSRSGHICTPDTRIRIRENRCSFSTERSLTSSEIMIEEDGIPFPYLEEGWIAEVSKCSIRSDNAWRYLHANSSTVRQAHRGWAFKEEGYIKKMMLNTSTGDPELGLLRAACLPSMKAGAYVVSAWYVKATGDIAGARCECIAGLSETCQHVAALLLTVAEATDSGDTDKPSCTDLPCKWIVPPEAKKPAKRVPLHEISFRKHTVNKPAHIKKKRDFNPCERVAPCKEEDIIELRKRLSASSPTLRVLRYLCPHSQEQSETNDKPQILIKDDADLWSKEVRSIVQSYIQSLKPLEERERAQICSNTLGQAENKTWYSARTGRLTASLFKRICRCVKPEGLLKTLLYPNNRAVCEAIAYGRAHERDAVEAYQAVMICKDLAVVVQETGLHVHKDYPFLAASPDRIVFIDGEEGLLEVKCPISKKGVTVEEACQDPKFCCTLQNGEAVLKTEHAYYYQVQGQMAVTGHSWCDFAIWTEGGEPMESHHIHVQRIYFKRKFWEEEMLPALLHFMTHAFAPEVLTKRVKRLQTLYTCGQYVSYKMLQKGFYVCQSGDNDLKLKITKLK</sequence>
<name>G3MGK4_AMBMU</name>
<dbReference type="PROSITE" id="PS50966">
    <property type="entry name" value="ZF_SWIM"/>
    <property type="match status" value="1"/>
</dbReference>
<keyword evidence="1" id="KW-0479">Metal-binding</keyword>
<dbReference type="AlphaFoldDB" id="G3MGK4"/>
<dbReference type="Pfam" id="PF09588">
    <property type="entry name" value="YqaJ"/>
    <property type="match status" value="1"/>
</dbReference>
<evidence type="ECO:0000256" key="1">
    <source>
        <dbReference type="PROSITE-ProRule" id="PRU00325"/>
    </source>
</evidence>